<evidence type="ECO:0000313" key="2">
    <source>
        <dbReference type="EMBL" id="WXB18344.1"/>
    </source>
</evidence>
<organism evidence="2 3">
    <name type="scientific">Pendulispora albinea</name>
    <dbReference type="NCBI Taxonomy" id="2741071"/>
    <lineage>
        <taxon>Bacteria</taxon>
        <taxon>Pseudomonadati</taxon>
        <taxon>Myxococcota</taxon>
        <taxon>Myxococcia</taxon>
        <taxon>Myxococcales</taxon>
        <taxon>Sorangiineae</taxon>
        <taxon>Pendulisporaceae</taxon>
        <taxon>Pendulispora</taxon>
    </lineage>
</organism>
<gene>
    <name evidence="2" type="ORF">LZC94_13975</name>
</gene>
<accession>A0ABZ2M754</accession>
<dbReference type="RefSeq" id="WP_394827978.1">
    <property type="nucleotide sequence ID" value="NZ_CP089984.1"/>
</dbReference>
<sequence>MVIAEAAKLRCLAPFGYGATLRLVKVRALVLVLAVLTMACARGHVSARAPGWYVHSVRTSLPPDVAYAYDLRFVDDVAHWRECVSDSACSDRERQRPASEVLGVKRVGRAIVNDSAGRDEIDVLQLTLLARARTGGALRDPRDPGPVNPQATTRSAGAIHPFTDPLPVTAP</sequence>
<evidence type="ECO:0000256" key="1">
    <source>
        <dbReference type="SAM" id="MobiDB-lite"/>
    </source>
</evidence>
<name>A0ABZ2M754_9BACT</name>
<protein>
    <submittedName>
        <fullName evidence="2">Uncharacterized protein</fullName>
    </submittedName>
</protein>
<feature type="region of interest" description="Disordered" evidence="1">
    <location>
        <begin position="135"/>
        <end position="171"/>
    </location>
</feature>
<dbReference type="Proteomes" id="UP001370348">
    <property type="component" value="Chromosome"/>
</dbReference>
<proteinExistence type="predicted"/>
<reference evidence="2 3" key="1">
    <citation type="submission" date="2021-12" db="EMBL/GenBank/DDBJ databases">
        <title>Discovery of the Pendulisporaceae a myxobacterial family with distinct sporulation behavior and unique specialized metabolism.</title>
        <authorList>
            <person name="Garcia R."/>
            <person name="Popoff A."/>
            <person name="Bader C.D."/>
            <person name="Loehr J."/>
            <person name="Walesch S."/>
            <person name="Walt C."/>
            <person name="Boldt J."/>
            <person name="Bunk B."/>
            <person name="Haeckl F.J.F.P.J."/>
            <person name="Gunesch A.P."/>
            <person name="Birkelbach J."/>
            <person name="Nuebel U."/>
            <person name="Pietschmann T."/>
            <person name="Bach T."/>
            <person name="Mueller R."/>
        </authorList>
    </citation>
    <scope>NUCLEOTIDE SEQUENCE [LARGE SCALE GENOMIC DNA]</scope>
    <source>
        <strain evidence="2 3">MSr11954</strain>
    </source>
</reference>
<evidence type="ECO:0000313" key="3">
    <source>
        <dbReference type="Proteomes" id="UP001370348"/>
    </source>
</evidence>
<dbReference type="EMBL" id="CP089984">
    <property type="protein sequence ID" value="WXB18344.1"/>
    <property type="molecule type" value="Genomic_DNA"/>
</dbReference>
<keyword evidence="3" id="KW-1185">Reference proteome</keyword>